<name>A0A1Y4VUY4_9BACE</name>
<dbReference type="InterPro" id="IPR024618">
    <property type="entry name" value="DUF3857"/>
</dbReference>
<dbReference type="Gene3D" id="3.10.620.30">
    <property type="match status" value="1"/>
</dbReference>
<protein>
    <submittedName>
        <fullName evidence="2">DUF3857 domain-containing protein</fullName>
    </submittedName>
</protein>
<evidence type="ECO:0000313" key="2">
    <source>
        <dbReference type="EMBL" id="KAB6077973.1"/>
    </source>
</evidence>
<dbReference type="Gene3D" id="2.60.120.1130">
    <property type="match status" value="1"/>
</dbReference>
<comment type="caution">
    <text evidence="2">The sequence shown here is derived from an EMBL/GenBank/DDBJ whole genome shotgun (WGS) entry which is preliminary data.</text>
</comment>
<evidence type="ECO:0000313" key="3">
    <source>
        <dbReference type="Proteomes" id="UP000474077"/>
    </source>
</evidence>
<reference evidence="2 3" key="1">
    <citation type="journal article" date="2019" name="Nat. Med.">
        <title>A library of human gut bacterial isolates paired with longitudinal multiomics data enables mechanistic microbiome research.</title>
        <authorList>
            <person name="Poyet M."/>
            <person name="Groussin M."/>
            <person name="Gibbons S.M."/>
            <person name="Avila-Pacheco J."/>
            <person name="Jiang X."/>
            <person name="Kearney S.M."/>
            <person name="Perrotta A.R."/>
            <person name="Berdy B."/>
            <person name="Zhao S."/>
            <person name="Lieberman T.D."/>
            <person name="Swanson P.K."/>
            <person name="Smith M."/>
            <person name="Roesemann S."/>
            <person name="Alexander J.E."/>
            <person name="Rich S.A."/>
            <person name="Livny J."/>
            <person name="Vlamakis H."/>
            <person name="Clish C."/>
            <person name="Bullock K."/>
            <person name="Deik A."/>
            <person name="Scott J."/>
            <person name="Pierce K.A."/>
            <person name="Xavier R.J."/>
            <person name="Alm E.J."/>
        </authorList>
    </citation>
    <scope>NUCLEOTIDE SEQUENCE [LARGE SCALE GENOMIC DNA]</scope>
    <source>
        <strain evidence="2 3">BIOML-A73</strain>
    </source>
</reference>
<dbReference type="Gene3D" id="2.60.40.3140">
    <property type="match status" value="1"/>
</dbReference>
<dbReference type="RefSeq" id="WP_049702133.1">
    <property type="nucleotide sequence ID" value="NZ_BAABZH010000002.1"/>
</dbReference>
<evidence type="ECO:0000259" key="1">
    <source>
        <dbReference type="Pfam" id="PF12969"/>
    </source>
</evidence>
<feature type="domain" description="DUF3857" evidence="1">
    <location>
        <begin position="76"/>
        <end position="214"/>
    </location>
</feature>
<dbReference type="Proteomes" id="UP000474077">
    <property type="component" value="Unassembled WGS sequence"/>
</dbReference>
<dbReference type="EMBL" id="WDER01000121">
    <property type="protein sequence ID" value="KAB6077973.1"/>
    <property type="molecule type" value="Genomic_DNA"/>
</dbReference>
<gene>
    <name evidence="2" type="ORF">GA560_24135</name>
</gene>
<dbReference type="Pfam" id="PF12969">
    <property type="entry name" value="DUF3857"/>
    <property type="match status" value="1"/>
</dbReference>
<sequence length="680" mass="78945">MRKLFILCAFLLQYLLLPAYPQQATTATIEPNLKYGKPSKEELSLTSYAPDTTATAIYLFHQGQSDFIYHDGFQLTTEHWVRIKILKPQGVSYADVSVPYYSPTDKDEGQERASDIEGCSYNMENGKCIKTPMKRESISFERINNLYKMLKFSLPAVKEGTVIEYHYKLYSDYFSHIDNWMMQEELPMLYNQYKITIPHVFVYNIELRGKDYIQVKQRDSSIHATERDGSGAGGVSKDFTVSAQETTFISRNLPAIRQDESYCWCPEDYKVQVSFDLQGTQFTPNEYKPYSQKWEDVDHQLLKPENTQFGKYLSLTNPFRPETKQAYNSEMNFEEKIICAFQVLKKKMAWNGRYQLYSKELEKVIKKGSGSNADLNFILISILKDFGLEAYPVAMSRRSSGILPYNFPSLQKLNTFIVAVYDITKQKYVFLDSSMAVPALNILPLDLAVNKARILSLKEKEDKKWVNVMALSDNKSFMKIDARIEGNQVKGHRSTVLYGQEAIEYQTNEKHKQDSLVSNPKNNVSQKEKLTFTNLKVKKQENDYALIEEEFDFVLQADRTNDHLYINPMLFPQLKNNPFIQTERVLPIEFPYPYKFTMLSTLTLPDGYEVEELPQSQTIRSEGDGLQCKYMIQKQGNTILLNYVFHLKGYIFLSEQYKQLQELWTKVIEKNNALIVLKKI</sequence>
<organism evidence="2 3">
    <name type="scientific">Bacteroides xylanisolvens</name>
    <dbReference type="NCBI Taxonomy" id="371601"/>
    <lineage>
        <taxon>Bacteria</taxon>
        <taxon>Pseudomonadati</taxon>
        <taxon>Bacteroidota</taxon>
        <taxon>Bacteroidia</taxon>
        <taxon>Bacteroidales</taxon>
        <taxon>Bacteroidaceae</taxon>
        <taxon>Bacteroides</taxon>
    </lineage>
</organism>
<accession>A0A1Y4VUY4</accession>
<dbReference type="AlphaFoldDB" id="A0A1Y4VUY4"/>
<proteinExistence type="predicted"/>